<name>A0A6M0S3B3_9CYAN</name>
<gene>
    <name evidence="2" type="ORF">D0962_09420</name>
</gene>
<evidence type="ECO:0000313" key="2">
    <source>
        <dbReference type="EMBL" id="NEZ62999.1"/>
    </source>
</evidence>
<sequence>MRINHKRELAERLSESDHRAQRAQLVFDHRRAGGQITREFAQELAEQGFATKEGNPLSVSVLHDDYQAFVKNLTVFHRETYQDQQTLQLVRLEGNLEILNEMVQELRDDAEADTANIRPVKTVLVLRELRQTIESISKLTGANAPVEVVVTQRLESEVEMILGILRQGLTDDEFQKVAGCLAKGMGLVQEKARGKELVGVEGVVEEVEVVGMGE</sequence>
<feature type="coiled-coil region" evidence="1">
    <location>
        <begin position="89"/>
        <end position="116"/>
    </location>
</feature>
<dbReference type="RefSeq" id="WP_163662057.1">
    <property type="nucleotide sequence ID" value="NZ_QZCE01000002.1"/>
</dbReference>
<evidence type="ECO:0000313" key="3">
    <source>
        <dbReference type="Proteomes" id="UP000473574"/>
    </source>
</evidence>
<keyword evidence="1" id="KW-0175">Coiled coil</keyword>
<protein>
    <submittedName>
        <fullName evidence="2">Uncharacterized protein</fullName>
    </submittedName>
</protein>
<organism evidence="2 3">
    <name type="scientific">Adonisia turfae CCMR0082</name>
    <dbReference type="NCBI Taxonomy" id="2304604"/>
    <lineage>
        <taxon>Bacteria</taxon>
        <taxon>Bacillati</taxon>
        <taxon>Cyanobacteriota</taxon>
        <taxon>Adonisia</taxon>
        <taxon>Adonisia turfae</taxon>
    </lineage>
</organism>
<proteinExistence type="predicted"/>
<comment type="caution">
    <text evidence="2">The sequence shown here is derived from an EMBL/GenBank/DDBJ whole genome shotgun (WGS) entry which is preliminary data.</text>
</comment>
<evidence type="ECO:0000256" key="1">
    <source>
        <dbReference type="SAM" id="Coils"/>
    </source>
</evidence>
<dbReference type="Proteomes" id="UP000473574">
    <property type="component" value="Unassembled WGS sequence"/>
</dbReference>
<reference evidence="2 3" key="1">
    <citation type="journal article" date="2020" name="Microb. Ecol.">
        <title>Ecogenomics of the Marine Benthic Filamentous Cyanobacterium Adonisia.</title>
        <authorList>
            <person name="Walter J.M."/>
            <person name="Coutinho F.H."/>
            <person name="Leomil L."/>
            <person name="Hargreaves P.I."/>
            <person name="Campeao M.E."/>
            <person name="Vieira V.V."/>
            <person name="Silva B.S."/>
            <person name="Fistarol G.O."/>
            <person name="Salomon P.S."/>
            <person name="Sawabe T."/>
            <person name="Mino S."/>
            <person name="Hosokawa M."/>
            <person name="Miyashita H."/>
            <person name="Maruyama F."/>
            <person name="van Verk M.C."/>
            <person name="Dutilh B.E."/>
            <person name="Thompson C.C."/>
            <person name="Thompson F.L."/>
        </authorList>
    </citation>
    <scope>NUCLEOTIDE SEQUENCE [LARGE SCALE GENOMIC DNA]</scope>
    <source>
        <strain evidence="2 3">CCMR0082</strain>
    </source>
</reference>
<dbReference type="AlphaFoldDB" id="A0A6M0S3B3"/>
<accession>A0A6M0S3B3</accession>
<dbReference type="EMBL" id="QZCE01000002">
    <property type="protein sequence ID" value="NEZ62999.1"/>
    <property type="molecule type" value="Genomic_DNA"/>
</dbReference>